<reference evidence="2" key="1">
    <citation type="submission" date="2021-05" db="EMBL/GenBank/DDBJ databases">
        <authorList>
            <person name="Alioto T."/>
            <person name="Alioto T."/>
            <person name="Gomez Garrido J."/>
        </authorList>
    </citation>
    <scope>NUCLEOTIDE SEQUENCE</scope>
</reference>
<dbReference type="EMBL" id="HBUF01380570">
    <property type="protein sequence ID" value="CAG6730084.1"/>
    <property type="molecule type" value="Transcribed_RNA"/>
</dbReference>
<organism evidence="2">
    <name type="scientific">Cacopsylla melanoneura</name>
    <dbReference type="NCBI Taxonomy" id="428564"/>
    <lineage>
        <taxon>Eukaryota</taxon>
        <taxon>Metazoa</taxon>
        <taxon>Ecdysozoa</taxon>
        <taxon>Arthropoda</taxon>
        <taxon>Hexapoda</taxon>
        <taxon>Insecta</taxon>
        <taxon>Pterygota</taxon>
        <taxon>Neoptera</taxon>
        <taxon>Paraneoptera</taxon>
        <taxon>Hemiptera</taxon>
        <taxon>Sternorrhyncha</taxon>
        <taxon>Psylloidea</taxon>
        <taxon>Psyllidae</taxon>
        <taxon>Psyllinae</taxon>
        <taxon>Cacopsylla</taxon>
    </lineage>
</organism>
<name>A0A8D8YJM1_9HEMI</name>
<feature type="region of interest" description="Disordered" evidence="1">
    <location>
        <begin position="52"/>
        <end position="73"/>
    </location>
</feature>
<proteinExistence type="predicted"/>
<protein>
    <submittedName>
        <fullName evidence="2">Uncharacterized protein</fullName>
    </submittedName>
</protein>
<feature type="compositionally biased region" description="Polar residues" evidence="1">
    <location>
        <begin position="64"/>
        <end position="73"/>
    </location>
</feature>
<sequence length="142" mass="15665">MSDLRVSSSQGDRPDSLCSHLPGNAPPYPRRTVHPGTSAGCDAGWEDSWIYSGSDSNHARTQAETDQDIGQGSQIPRDCLREETEEGSGALPSTVFVHWTRAHAEARDEPSSRGCRVDWDLRAGVPRHLYYDEGSLSWDHNS</sequence>
<feature type="compositionally biased region" description="Polar residues" evidence="1">
    <location>
        <begin position="1"/>
        <end position="11"/>
    </location>
</feature>
<evidence type="ECO:0000256" key="1">
    <source>
        <dbReference type="SAM" id="MobiDB-lite"/>
    </source>
</evidence>
<evidence type="ECO:0000313" key="2">
    <source>
        <dbReference type="EMBL" id="CAG6730084.1"/>
    </source>
</evidence>
<dbReference type="AlphaFoldDB" id="A0A8D8YJM1"/>
<accession>A0A8D8YJM1</accession>
<feature type="region of interest" description="Disordered" evidence="1">
    <location>
        <begin position="1"/>
        <end position="39"/>
    </location>
</feature>